<dbReference type="AlphaFoldDB" id="A0ABD2R4W2"/>
<accession>A0ABD2R4W2</accession>
<name>A0ABD2R4W2_9SOLN</name>
<gene>
    <name evidence="1" type="ORF">AABB24_037505</name>
</gene>
<dbReference type="Proteomes" id="UP001627284">
    <property type="component" value="Unassembled WGS sequence"/>
</dbReference>
<proteinExistence type="predicted"/>
<sequence length="119" mass="13576">MIFHPILSSKIFCNSAARQGTSRTPFCWNPYSSSACFNNFKNNGLLSQCNSRINLFGSSSEFTENTAKCPSLTSFGTTSLFLNFLIINLSMRIHELLLSFPIYINELYRIVEYSNFGMW</sequence>
<reference evidence="1 2" key="1">
    <citation type="submission" date="2024-05" db="EMBL/GenBank/DDBJ databases">
        <title>De novo assembly of an allotetraploid wild potato.</title>
        <authorList>
            <person name="Hosaka A.J."/>
        </authorList>
    </citation>
    <scope>NUCLEOTIDE SEQUENCE [LARGE SCALE GENOMIC DNA]</scope>
    <source>
        <tissue evidence="1">Young leaves</tissue>
    </source>
</reference>
<protein>
    <submittedName>
        <fullName evidence="1">Uncharacterized protein</fullName>
    </submittedName>
</protein>
<evidence type="ECO:0000313" key="2">
    <source>
        <dbReference type="Proteomes" id="UP001627284"/>
    </source>
</evidence>
<evidence type="ECO:0000313" key="1">
    <source>
        <dbReference type="EMBL" id="KAL3326830.1"/>
    </source>
</evidence>
<dbReference type="EMBL" id="JBJKTR010000022">
    <property type="protein sequence ID" value="KAL3326830.1"/>
    <property type="molecule type" value="Genomic_DNA"/>
</dbReference>
<keyword evidence="2" id="KW-1185">Reference proteome</keyword>
<comment type="caution">
    <text evidence="1">The sequence shown here is derived from an EMBL/GenBank/DDBJ whole genome shotgun (WGS) entry which is preliminary data.</text>
</comment>
<organism evidence="1 2">
    <name type="scientific">Solanum stoloniferum</name>
    <dbReference type="NCBI Taxonomy" id="62892"/>
    <lineage>
        <taxon>Eukaryota</taxon>
        <taxon>Viridiplantae</taxon>
        <taxon>Streptophyta</taxon>
        <taxon>Embryophyta</taxon>
        <taxon>Tracheophyta</taxon>
        <taxon>Spermatophyta</taxon>
        <taxon>Magnoliopsida</taxon>
        <taxon>eudicotyledons</taxon>
        <taxon>Gunneridae</taxon>
        <taxon>Pentapetalae</taxon>
        <taxon>asterids</taxon>
        <taxon>lamiids</taxon>
        <taxon>Solanales</taxon>
        <taxon>Solanaceae</taxon>
        <taxon>Solanoideae</taxon>
        <taxon>Solaneae</taxon>
        <taxon>Solanum</taxon>
    </lineage>
</organism>